<dbReference type="GO" id="GO:0000976">
    <property type="term" value="F:transcription cis-regulatory region binding"/>
    <property type="evidence" value="ECO:0007669"/>
    <property type="project" value="TreeGrafter"/>
</dbReference>
<keyword evidence="2" id="KW-0238">DNA-binding</keyword>
<reference evidence="5 6" key="1">
    <citation type="journal article" date="2011" name="Stand. Genomic Sci.">
        <title>Complete genome of the onion pathogen Enterobacter cloacae EcWSU1.</title>
        <authorList>
            <person name="Humann J.L."/>
            <person name="Wildung M."/>
            <person name="Cheng C.H."/>
            <person name="Lee T."/>
            <person name="Stewart J.E."/>
            <person name="Drew J.C."/>
            <person name="Triplett E.W."/>
            <person name="Main D."/>
            <person name="Schroeder B.K."/>
        </authorList>
    </citation>
    <scope>NUCLEOTIDE SEQUENCE [LARGE SCALE GENOMIC DNA]</scope>
    <source>
        <strain evidence="5 6">EcWSU1</strain>
    </source>
</reference>
<dbReference type="PRINTS" id="PR00032">
    <property type="entry name" value="HTHARAC"/>
</dbReference>
<dbReference type="Gene3D" id="1.10.10.60">
    <property type="entry name" value="Homeodomain-like"/>
    <property type="match status" value="1"/>
</dbReference>
<dbReference type="SMART" id="SM00342">
    <property type="entry name" value="HTH_ARAC"/>
    <property type="match status" value="1"/>
</dbReference>
<evidence type="ECO:0000313" key="5">
    <source>
        <dbReference type="EMBL" id="AEW72990.1"/>
    </source>
</evidence>
<evidence type="ECO:0000313" key="6">
    <source>
        <dbReference type="Proteomes" id="UP000007838"/>
    </source>
</evidence>
<dbReference type="RefSeq" id="WP_014169442.1">
    <property type="nucleotide sequence ID" value="NC_016514.1"/>
</dbReference>
<dbReference type="HOGENOM" id="CLU_071578_1_1_6"/>
<dbReference type="GO" id="GO:0005829">
    <property type="term" value="C:cytosol"/>
    <property type="evidence" value="ECO:0007669"/>
    <property type="project" value="TreeGrafter"/>
</dbReference>
<dbReference type="PANTHER" id="PTHR47894:SF4">
    <property type="entry name" value="HTH-TYPE TRANSCRIPTIONAL REGULATOR GADX"/>
    <property type="match status" value="1"/>
</dbReference>
<proteinExistence type="predicted"/>
<dbReference type="eggNOG" id="COG2207">
    <property type="taxonomic scope" value="Bacteria"/>
</dbReference>
<dbReference type="AlphaFoldDB" id="G8LHU8"/>
<keyword evidence="3" id="KW-0804">Transcription</keyword>
<sequence length="263" mass="29582">MVQGVQFQHKHLTAGEVSASKMHHLHQVKLFLPAICHITHGSKVIVQDDNRLVATKASLIIIPANTPLEIINQPANGLFRSDLLMLSPELLAEFKTHYLKSWPRTELHSLCVPLSEGLAFMWSNLLHAVRQDLPEALQKHQAFGLLLALLHDGVAGPLLIARNSHLSEQVRQFIMLSPARAWTAQDVASRLALSVPTLRRRLREESQSFRQIVEEVRMAVALSHLQSTRLPIGEIALQCGYLSSSRFTARFRQHYGCLPKTLR</sequence>
<dbReference type="PROSITE" id="PS00041">
    <property type="entry name" value="HTH_ARAC_FAMILY_1"/>
    <property type="match status" value="1"/>
</dbReference>
<gene>
    <name evidence="5" type="primary">ybcM</name>
    <name evidence="5" type="ORF">EcWSU1_01551</name>
</gene>
<evidence type="ECO:0000256" key="2">
    <source>
        <dbReference type="ARBA" id="ARBA00023125"/>
    </source>
</evidence>
<name>G8LHU8_9ENTR</name>
<dbReference type="EMBL" id="CP002886">
    <property type="protein sequence ID" value="AEW72990.1"/>
    <property type="molecule type" value="Genomic_DNA"/>
</dbReference>
<keyword evidence="1" id="KW-0805">Transcription regulation</keyword>
<dbReference type="InterPro" id="IPR018060">
    <property type="entry name" value="HTH_AraC"/>
</dbReference>
<dbReference type="SUPFAM" id="SSF46689">
    <property type="entry name" value="Homeodomain-like"/>
    <property type="match status" value="1"/>
</dbReference>
<dbReference type="InterPro" id="IPR020449">
    <property type="entry name" value="Tscrpt_reg_AraC-type_HTH"/>
</dbReference>
<evidence type="ECO:0000256" key="1">
    <source>
        <dbReference type="ARBA" id="ARBA00023015"/>
    </source>
</evidence>
<accession>G8LHU8</accession>
<dbReference type="InterPro" id="IPR009057">
    <property type="entry name" value="Homeodomain-like_sf"/>
</dbReference>
<evidence type="ECO:0000259" key="4">
    <source>
        <dbReference type="PROSITE" id="PS01124"/>
    </source>
</evidence>
<dbReference type="Pfam" id="PF12833">
    <property type="entry name" value="HTH_18"/>
    <property type="match status" value="1"/>
</dbReference>
<evidence type="ECO:0000256" key="3">
    <source>
        <dbReference type="ARBA" id="ARBA00023163"/>
    </source>
</evidence>
<dbReference type="KEGG" id="eec:EcWSU1_01551"/>
<dbReference type="InterPro" id="IPR018062">
    <property type="entry name" value="HTH_AraC-typ_CS"/>
</dbReference>
<dbReference type="GO" id="GO:0003700">
    <property type="term" value="F:DNA-binding transcription factor activity"/>
    <property type="evidence" value="ECO:0007669"/>
    <property type="project" value="InterPro"/>
</dbReference>
<organism evidence="5 6">
    <name type="scientific">Enterobacter ludwigii</name>
    <dbReference type="NCBI Taxonomy" id="299767"/>
    <lineage>
        <taxon>Bacteria</taxon>
        <taxon>Pseudomonadati</taxon>
        <taxon>Pseudomonadota</taxon>
        <taxon>Gammaproteobacteria</taxon>
        <taxon>Enterobacterales</taxon>
        <taxon>Enterobacteriaceae</taxon>
        <taxon>Enterobacter</taxon>
        <taxon>Enterobacter cloacae complex</taxon>
    </lineage>
</organism>
<dbReference type="Proteomes" id="UP000007838">
    <property type="component" value="Chromosome"/>
</dbReference>
<dbReference type="PANTHER" id="PTHR47894">
    <property type="entry name" value="HTH-TYPE TRANSCRIPTIONAL REGULATOR GADX"/>
    <property type="match status" value="1"/>
</dbReference>
<dbReference type="PROSITE" id="PS01124">
    <property type="entry name" value="HTH_ARAC_FAMILY_2"/>
    <property type="match status" value="1"/>
</dbReference>
<protein>
    <submittedName>
        <fullName evidence="5">YbcM</fullName>
    </submittedName>
</protein>
<feature type="domain" description="HTH araC/xylS-type" evidence="4">
    <location>
        <begin position="168"/>
        <end position="263"/>
    </location>
</feature>